<dbReference type="AlphaFoldDB" id="C0DAX5"/>
<feature type="transmembrane region" description="Helical" evidence="2">
    <location>
        <begin position="310"/>
        <end position="340"/>
    </location>
</feature>
<keyword evidence="2" id="KW-0472">Membrane</keyword>
<proteinExistence type="predicted"/>
<comment type="caution">
    <text evidence="3">The sequence shown here is derived from an EMBL/GenBank/DDBJ whole genome shotgun (WGS) entry which is preliminary data.</text>
</comment>
<keyword evidence="2" id="KW-0812">Transmembrane</keyword>
<protein>
    <submittedName>
        <fullName evidence="3">Uncharacterized protein</fullName>
    </submittedName>
</protein>
<keyword evidence="2" id="KW-1133">Transmembrane helix</keyword>
<evidence type="ECO:0000313" key="4">
    <source>
        <dbReference type="Proteomes" id="UP000004756"/>
    </source>
</evidence>
<evidence type="ECO:0000313" key="3">
    <source>
        <dbReference type="EMBL" id="EEG51589.1"/>
    </source>
</evidence>
<organism evidence="3 4">
    <name type="scientific">[Clostridium] asparagiforme DSM 15981</name>
    <dbReference type="NCBI Taxonomy" id="518636"/>
    <lineage>
        <taxon>Bacteria</taxon>
        <taxon>Bacillati</taxon>
        <taxon>Bacillota</taxon>
        <taxon>Clostridia</taxon>
        <taxon>Lachnospirales</taxon>
        <taxon>Lachnospiraceae</taxon>
        <taxon>Enterocloster</taxon>
    </lineage>
</organism>
<name>C0DAX5_9FIRM</name>
<feature type="non-terminal residue" evidence="3">
    <location>
        <position position="1"/>
    </location>
</feature>
<sequence length="350" mass="39057">AHLPKRRAQAGGAGRCEQEGGAAMRGRPAVRTCSRMLLTALLGCFLAAGTVFAGTAGSREKGLVINQGENMRKTIRQATFMDAAERERFVRPPEYYTDESGERYRLADWNVECIPGETAGHDAKKEVVYRAVEGAQVIPWQITVEEDQDGENARGVLEMTEKTVLGESWSDEFSVPVTFHSYGAEQYELGEIMIPAGQEFPLSEAYREELLRVLGLKSSDYVVENMVWDGEPYADAGGEVCRDAVASGKKRVADYRVVYAGQIVRTIPERYCLKTVYELNIPVREPSVTVIRETTAEAEQTVPEYESGKFWYLIRSGVVVTIAVGLFAILLGTIVLLAAWRREERRKKRK</sequence>
<keyword evidence="4" id="KW-1185">Reference proteome</keyword>
<feature type="region of interest" description="Disordered" evidence="1">
    <location>
        <begin position="1"/>
        <end position="21"/>
    </location>
</feature>
<accession>C0DAX5</accession>
<dbReference type="Proteomes" id="UP000004756">
    <property type="component" value="Unassembled WGS sequence"/>
</dbReference>
<reference evidence="3 4" key="2">
    <citation type="submission" date="2009-02" db="EMBL/GenBank/DDBJ databases">
        <title>Draft genome sequence of Clostridium asparagiforme (DSM 15981).</title>
        <authorList>
            <person name="Sudarsanam P."/>
            <person name="Ley R."/>
            <person name="Guruge J."/>
            <person name="Turnbaugh P.J."/>
            <person name="Mahowald M."/>
            <person name="Liep D."/>
            <person name="Gordon J."/>
        </authorList>
    </citation>
    <scope>NUCLEOTIDE SEQUENCE [LARGE SCALE GENOMIC DNA]</scope>
    <source>
        <strain evidence="3 4">DSM 15981</strain>
    </source>
</reference>
<gene>
    <name evidence="3" type="ORF">CLOSTASPAR_06430</name>
</gene>
<dbReference type="HOGENOM" id="CLU_791111_0_0_9"/>
<evidence type="ECO:0000256" key="2">
    <source>
        <dbReference type="SAM" id="Phobius"/>
    </source>
</evidence>
<reference evidence="3 4" key="1">
    <citation type="submission" date="2009-01" db="EMBL/GenBank/DDBJ databases">
        <authorList>
            <person name="Fulton L."/>
            <person name="Clifton S."/>
            <person name="Fulton B."/>
            <person name="Xu J."/>
            <person name="Minx P."/>
            <person name="Pepin K.H."/>
            <person name="Johnson M."/>
            <person name="Bhonagiri V."/>
            <person name="Nash W.E."/>
            <person name="Mardis E.R."/>
            <person name="Wilson R.K."/>
        </authorList>
    </citation>
    <scope>NUCLEOTIDE SEQUENCE [LARGE SCALE GENOMIC DNA]</scope>
    <source>
        <strain evidence="3 4">DSM 15981</strain>
    </source>
</reference>
<evidence type="ECO:0000256" key="1">
    <source>
        <dbReference type="SAM" id="MobiDB-lite"/>
    </source>
</evidence>
<dbReference type="EMBL" id="ACCJ01000539">
    <property type="protein sequence ID" value="EEG51589.1"/>
    <property type="molecule type" value="Genomic_DNA"/>
</dbReference>